<accession>A0A4P6PWU9</accession>
<evidence type="ECO:0000256" key="1">
    <source>
        <dbReference type="ARBA" id="ARBA00022679"/>
    </source>
</evidence>
<proteinExistence type="inferred from homology"/>
<dbReference type="HAMAP" id="MF_01698">
    <property type="entry name" value="MshD"/>
    <property type="match status" value="1"/>
</dbReference>
<dbReference type="PANTHER" id="PTHR43617">
    <property type="entry name" value="L-AMINO ACID N-ACETYLTRANSFERASE"/>
    <property type="match status" value="1"/>
</dbReference>
<dbReference type="KEGG" id="strr:EKD16_01615"/>
<evidence type="ECO:0000256" key="4">
    <source>
        <dbReference type="HAMAP-Rule" id="MF_01698"/>
    </source>
</evidence>
<feature type="binding site" evidence="4">
    <location>
        <begin position="275"/>
        <end position="277"/>
    </location>
    <ligand>
        <name>acetyl-CoA</name>
        <dbReference type="ChEBI" id="CHEBI:57288"/>
        <label>2</label>
    </ligand>
</feature>
<dbReference type="PANTHER" id="PTHR43617:SF31">
    <property type="entry name" value="MYCOTHIOL ACETYLTRANSFERASE"/>
    <property type="match status" value="1"/>
</dbReference>
<feature type="binding site" evidence="4">
    <location>
        <position position="256"/>
    </location>
    <ligand>
        <name>1D-myo-inositol 2-(L-cysteinylamino)-2-deoxy-alpha-D-glucopyranoside</name>
        <dbReference type="ChEBI" id="CHEBI:58887"/>
    </ligand>
</feature>
<feature type="binding site" evidence="4">
    <location>
        <begin position="282"/>
        <end position="288"/>
    </location>
    <ligand>
        <name>acetyl-CoA</name>
        <dbReference type="ChEBI" id="CHEBI:57288"/>
        <label>2</label>
    </ligand>
</feature>
<dbReference type="GO" id="GO:0035447">
    <property type="term" value="F:mycothiol synthase activity"/>
    <property type="evidence" value="ECO:0007669"/>
    <property type="project" value="UniProtKB-UniRule"/>
</dbReference>
<dbReference type="InterPro" id="IPR017813">
    <property type="entry name" value="Mycothiol_AcTrfase"/>
</dbReference>
<dbReference type="Pfam" id="PF00583">
    <property type="entry name" value="Acetyltransf_1"/>
    <property type="match status" value="2"/>
</dbReference>
<dbReference type="RefSeq" id="WP_131096741.1">
    <property type="nucleotide sequence ID" value="NZ_CP036455.1"/>
</dbReference>
<keyword evidence="1 4" id="KW-0808">Transferase</keyword>
<feature type="binding site" evidence="4">
    <location>
        <position position="215"/>
    </location>
    <ligand>
        <name>1D-myo-inositol 2-(L-cysteinylamino)-2-deoxy-alpha-D-glucopyranoside</name>
        <dbReference type="ChEBI" id="CHEBI:58887"/>
    </ligand>
</feature>
<dbReference type="CDD" id="cd04301">
    <property type="entry name" value="NAT_SF"/>
    <property type="match status" value="2"/>
</dbReference>
<keyword evidence="2 4" id="KW-0677">Repeat</keyword>
<dbReference type="PIRSF" id="PIRSF021524">
    <property type="entry name" value="MSH_acetyltransferase"/>
    <property type="match status" value="1"/>
</dbReference>
<protein>
    <recommendedName>
        <fullName evidence="4">Mycothiol acetyltransferase</fullName>
        <shortName evidence="4">MSH acetyltransferase</shortName>
        <ecNumber evidence="4">2.3.1.189</ecNumber>
    </recommendedName>
    <alternativeName>
        <fullName evidence="4">Mycothiol synthase</fullName>
    </alternativeName>
</protein>
<feature type="binding site" evidence="4">
    <location>
        <position position="36"/>
    </location>
    <ligand>
        <name>1D-myo-inositol 2-(L-cysteinylamino)-2-deoxy-alpha-D-glucopyranoside</name>
        <dbReference type="ChEBI" id="CHEBI:58887"/>
    </ligand>
</feature>
<dbReference type="SUPFAM" id="SSF55729">
    <property type="entry name" value="Acyl-CoA N-acyltransferases (Nat)"/>
    <property type="match status" value="2"/>
</dbReference>
<keyword evidence="7" id="KW-1185">Reference proteome</keyword>
<dbReference type="InterPro" id="IPR000182">
    <property type="entry name" value="GNAT_dom"/>
</dbReference>
<feature type="binding site" evidence="4">
    <location>
        <begin position="314"/>
        <end position="319"/>
    </location>
    <ligand>
        <name>acetyl-CoA</name>
        <dbReference type="ChEBI" id="CHEBI:57288"/>
        <label>2</label>
    </ligand>
</feature>
<name>A0A4P6PWU9_9ACTN</name>
<dbReference type="GO" id="GO:0008999">
    <property type="term" value="F:protein-N-terminal-alanine acetyltransferase activity"/>
    <property type="evidence" value="ECO:0007669"/>
    <property type="project" value="TreeGrafter"/>
</dbReference>
<feature type="domain" description="N-acetyltransferase" evidence="5">
    <location>
        <begin position="188"/>
        <end position="338"/>
    </location>
</feature>
<feature type="binding site" evidence="4">
    <location>
        <position position="309"/>
    </location>
    <ligand>
        <name>1D-myo-inositol 2-(L-cysteinylamino)-2-deoxy-alpha-D-glucopyranoside</name>
        <dbReference type="ChEBI" id="CHEBI:58887"/>
    </ligand>
</feature>
<dbReference type="Proteomes" id="UP000292235">
    <property type="component" value="Chromosome"/>
</dbReference>
<organism evidence="6 7">
    <name type="scientific">Streptomonospora litoralis</name>
    <dbReference type="NCBI Taxonomy" id="2498135"/>
    <lineage>
        <taxon>Bacteria</taxon>
        <taxon>Bacillati</taxon>
        <taxon>Actinomycetota</taxon>
        <taxon>Actinomycetes</taxon>
        <taxon>Streptosporangiales</taxon>
        <taxon>Nocardiopsidaceae</taxon>
        <taxon>Streptomonospora</taxon>
    </lineage>
</organism>
<comment type="similarity">
    <text evidence="4">Belongs to the acetyltransferase family. MshD subfamily.</text>
</comment>
<dbReference type="NCBIfam" id="TIGR03448">
    <property type="entry name" value="mycothiol_MshD"/>
    <property type="match status" value="1"/>
</dbReference>
<dbReference type="Gene3D" id="3.40.630.30">
    <property type="match status" value="1"/>
</dbReference>
<sequence length="338" mass="36118">MTHVRTTETLTTDEAAAVVATAEAAGGYDGVAPLSEQTLLRIRHGARPGTARFHLALAPVPSGDPTGVSDGSTTRLVGFAYSARTPGEPDSAELVVAPAWRRRGYGAALLRSLADDAAEEGLRVWAHGRTEGAVALARSAGWTQVRGLLKMRVRLRGGERGGPAEARRPDGGEALPEPVLPEALGERVVIRTFRPGEDEKAWLAANAAAFADHPEQGGLTADDLQEREHESWFDPAGFFVAEDTGDGSIAGFHWTKVHADGAGLADEPVGEVYVVGVSPAWRRTGLGRALTLVGLRHLHERGLPWALLYVDEENRSAVRLYESLGFSVWDADVMYAAH</sequence>
<comment type="function">
    <text evidence="4">Catalyzes the transfer of acetyl from acetyl-CoA to desacetylmycothiol (Cys-GlcN-Ins) to form mycothiol.</text>
</comment>
<dbReference type="InterPro" id="IPR050276">
    <property type="entry name" value="MshD_Acetyltransferase"/>
</dbReference>
<evidence type="ECO:0000256" key="3">
    <source>
        <dbReference type="ARBA" id="ARBA00023315"/>
    </source>
</evidence>
<evidence type="ECO:0000313" key="6">
    <source>
        <dbReference type="EMBL" id="QBI52140.1"/>
    </source>
</evidence>
<comment type="catalytic activity">
    <reaction evidence="4">
        <text>1D-myo-inositol 2-(L-cysteinylamino)-2-deoxy-alpha-D-glucopyranoside + acetyl-CoA = mycothiol + CoA + H(+)</text>
        <dbReference type="Rhea" id="RHEA:26172"/>
        <dbReference type="ChEBI" id="CHEBI:15378"/>
        <dbReference type="ChEBI" id="CHEBI:16768"/>
        <dbReference type="ChEBI" id="CHEBI:57287"/>
        <dbReference type="ChEBI" id="CHEBI:57288"/>
        <dbReference type="ChEBI" id="CHEBI:58887"/>
        <dbReference type="EC" id="2.3.1.189"/>
    </reaction>
</comment>
<comment type="subunit">
    <text evidence="4">Monomer.</text>
</comment>
<evidence type="ECO:0000259" key="5">
    <source>
        <dbReference type="PROSITE" id="PS51186"/>
    </source>
</evidence>
<evidence type="ECO:0000256" key="2">
    <source>
        <dbReference type="ARBA" id="ARBA00022737"/>
    </source>
</evidence>
<keyword evidence="3 4" id="KW-0012">Acyltransferase</keyword>
<feature type="binding site" evidence="4">
    <location>
        <position position="271"/>
    </location>
    <ligand>
        <name>1D-myo-inositol 2-(L-cysteinylamino)-2-deoxy-alpha-D-glucopyranoside</name>
        <dbReference type="ChEBI" id="CHEBI:58887"/>
    </ligand>
</feature>
<gene>
    <name evidence="6" type="primary">mshD1</name>
    <name evidence="4" type="synonym">mshD</name>
    <name evidence="6" type="ORF">EKD16_01615</name>
</gene>
<dbReference type="GO" id="GO:0010125">
    <property type="term" value="P:mycothiol biosynthetic process"/>
    <property type="evidence" value="ECO:0007669"/>
    <property type="project" value="UniProtKB-UniRule"/>
</dbReference>
<comment type="caution">
    <text evidence="4">Lacks conserved residue(s) required for the propagation of feature annotation.</text>
</comment>
<evidence type="ECO:0000313" key="7">
    <source>
        <dbReference type="Proteomes" id="UP000292235"/>
    </source>
</evidence>
<dbReference type="EC" id="2.3.1.189" evidence="4"/>
<dbReference type="InterPro" id="IPR016181">
    <property type="entry name" value="Acyl_CoA_acyltransferase"/>
</dbReference>
<reference evidence="6 7" key="1">
    <citation type="submission" date="2019-02" db="EMBL/GenBank/DDBJ databases">
        <authorList>
            <person name="Khodamoradi S."/>
            <person name="Hahnke R.L."/>
            <person name="Kaempfer P."/>
            <person name="Schumann P."/>
            <person name="Rohde M."/>
            <person name="Steinert M."/>
            <person name="Luzhetskyy A."/>
            <person name="Wink J."/>
            <person name="Ruckert C."/>
        </authorList>
    </citation>
    <scope>NUCLEOTIDE SEQUENCE [LARGE SCALE GENOMIC DNA]</scope>
    <source>
        <strain evidence="6 7">M2</strain>
    </source>
</reference>
<dbReference type="EMBL" id="CP036455">
    <property type="protein sequence ID" value="QBI52140.1"/>
    <property type="molecule type" value="Genomic_DNA"/>
</dbReference>
<feature type="domain" description="N-acetyltransferase" evidence="5">
    <location>
        <begin position="26"/>
        <end position="156"/>
    </location>
</feature>
<dbReference type="AlphaFoldDB" id="A0A4P6PWU9"/>
<feature type="binding site" evidence="4">
    <location>
        <begin position="94"/>
        <end position="96"/>
    </location>
    <ligand>
        <name>acetyl-CoA</name>
        <dbReference type="ChEBI" id="CHEBI:57288"/>
        <label>1</label>
    </ligand>
</feature>
<dbReference type="PROSITE" id="PS51186">
    <property type="entry name" value="GNAT"/>
    <property type="match status" value="2"/>
</dbReference>
<dbReference type="OrthoDB" id="3208058at2"/>